<dbReference type="STRING" id="1285242.A6A04_05295"/>
<organism evidence="1 2">
    <name type="scientific">Paramagnetospirillum marisnigri</name>
    <dbReference type="NCBI Taxonomy" id="1285242"/>
    <lineage>
        <taxon>Bacteria</taxon>
        <taxon>Pseudomonadati</taxon>
        <taxon>Pseudomonadota</taxon>
        <taxon>Alphaproteobacteria</taxon>
        <taxon>Rhodospirillales</taxon>
        <taxon>Magnetospirillaceae</taxon>
        <taxon>Paramagnetospirillum</taxon>
    </lineage>
</organism>
<keyword evidence="2" id="KW-1185">Reference proteome</keyword>
<comment type="caution">
    <text evidence="1">The sequence shown here is derived from an EMBL/GenBank/DDBJ whole genome shotgun (WGS) entry which is preliminary data.</text>
</comment>
<protein>
    <submittedName>
        <fullName evidence="1">Uncharacterized protein</fullName>
    </submittedName>
</protein>
<dbReference type="AlphaFoldDB" id="A0A178MJ31"/>
<evidence type="ECO:0000313" key="1">
    <source>
        <dbReference type="EMBL" id="OAN48167.1"/>
    </source>
</evidence>
<dbReference type="Proteomes" id="UP000078428">
    <property type="component" value="Unassembled WGS sequence"/>
</dbReference>
<sequence length="85" mass="8869">MFSQKGRTMDVSSVGVANSAQYLQKAATGQQAPLSAIKQEEQAAQAIALSLSQSAQQLQQQQQPQAAKPSDVGKSAVGQLLDVQA</sequence>
<gene>
    <name evidence="1" type="ORF">A6A04_05295</name>
</gene>
<accession>A0A178MJ31</accession>
<reference evidence="1 2" key="1">
    <citation type="submission" date="2016-04" db="EMBL/GenBank/DDBJ databases">
        <title>Draft genome sequence of freshwater magnetotactic bacteria Magnetospirillum marisnigri SP-1 and Magnetospirillum moscoviense BB-1.</title>
        <authorList>
            <person name="Koziaeva V."/>
            <person name="Dziuba M.V."/>
            <person name="Ivanov T.M."/>
            <person name="Kuznetsov B."/>
            <person name="Grouzdev D.S."/>
        </authorList>
    </citation>
    <scope>NUCLEOTIDE SEQUENCE [LARGE SCALE GENOMIC DNA]</scope>
    <source>
        <strain evidence="1 2">SP-1</strain>
    </source>
</reference>
<proteinExistence type="predicted"/>
<name>A0A178MJ31_9PROT</name>
<dbReference type="EMBL" id="LWQT01000077">
    <property type="protein sequence ID" value="OAN48167.1"/>
    <property type="molecule type" value="Genomic_DNA"/>
</dbReference>
<evidence type="ECO:0000313" key="2">
    <source>
        <dbReference type="Proteomes" id="UP000078428"/>
    </source>
</evidence>